<dbReference type="SUPFAM" id="SSF52728">
    <property type="entry name" value="PTS IIb component"/>
    <property type="match status" value="1"/>
</dbReference>
<dbReference type="PROSITE" id="PS51096">
    <property type="entry name" value="PTS_EIIA_TYPE_4"/>
    <property type="match status" value="1"/>
</dbReference>
<dbReference type="Gene3D" id="3.40.35.10">
    <property type="entry name" value="Phosphotransferase system, sorbose subfamily IIB component"/>
    <property type="match status" value="1"/>
</dbReference>
<dbReference type="PANTHER" id="PTHR33799:SF1">
    <property type="entry name" value="PTS SYSTEM MANNOSE-SPECIFIC EIIAB COMPONENT-RELATED"/>
    <property type="match status" value="1"/>
</dbReference>
<dbReference type="GO" id="GO:0005737">
    <property type="term" value="C:cytoplasm"/>
    <property type="evidence" value="ECO:0007669"/>
    <property type="project" value="UniProtKB-SubCell"/>
</dbReference>
<sequence>MKRVAIASHAKLAEGIKSTLELFVGTEFDITYICAYVDDYPSLDEQVANFLSKVKDDDQAIIFTDLYGGSVNQNITLAVKDRKNIFVIAGFNLPLVIETVLAPGELDFSKLRQIVASSQKAIQITNLDEKGSDNPSENKSPEKSEKADLVPFTGVLPTTIRVDERLIHGQIAMVWSRELNLHGIIVANDEVADNETQQMALKMAVPAGIKVLIRPVEEVGKILTDSRAQNKRLLVLVRTVKDALRLVEKVANIEMVNIGNVGKSVEGQKKTLSQFVMLTDSELEALAKLVALYPETALQNLPTDKKVLAKTLL</sequence>
<comment type="caution">
    <text evidence="12">The sequence shown here is derived from an EMBL/GenBank/DDBJ whole genome shotgun (WGS) entry which is preliminary data.</text>
</comment>
<evidence type="ECO:0000256" key="7">
    <source>
        <dbReference type="ARBA" id="ARBA00022683"/>
    </source>
</evidence>
<proteinExistence type="predicted"/>
<organism evidence="12">
    <name type="scientific">Ligilactobacillus agilis</name>
    <dbReference type="NCBI Taxonomy" id="1601"/>
    <lineage>
        <taxon>Bacteria</taxon>
        <taxon>Bacillati</taxon>
        <taxon>Bacillota</taxon>
        <taxon>Bacilli</taxon>
        <taxon>Lactobacillales</taxon>
        <taxon>Lactobacillaceae</taxon>
        <taxon>Ligilactobacillus</taxon>
    </lineage>
</organism>
<dbReference type="InterPro" id="IPR036667">
    <property type="entry name" value="PTS_IIB_sorbose-sp_sf"/>
</dbReference>
<accession>A0A6F9XQ86</accession>
<gene>
    <name evidence="12" type="primary">manX_4</name>
    <name evidence="12" type="ORF">SY212_23780</name>
</gene>
<keyword evidence="2" id="KW-0813">Transport</keyword>
<comment type="subcellular location">
    <subcellularLocation>
        <location evidence="1">Cytoplasm</location>
    </subcellularLocation>
</comment>
<dbReference type="InterPro" id="IPR004701">
    <property type="entry name" value="PTS_EIIA_man-typ"/>
</dbReference>
<dbReference type="InterPro" id="IPR004720">
    <property type="entry name" value="PTS_IIB_sorbose-sp"/>
</dbReference>
<dbReference type="PANTHER" id="PTHR33799">
    <property type="entry name" value="PTS PERMEASE-RELATED-RELATED"/>
    <property type="match status" value="1"/>
</dbReference>
<dbReference type="EMBL" id="BLAM01000236">
    <property type="protein sequence ID" value="GET07348.1"/>
    <property type="molecule type" value="Genomic_DNA"/>
</dbReference>
<evidence type="ECO:0000256" key="2">
    <source>
        <dbReference type="ARBA" id="ARBA00022448"/>
    </source>
</evidence>
<reference evidence="12" key="1">
    <citation type="submission" date="2019-10" db="EMBL/GenBank/DDBJ databases">
        <title>Lactobacillus agilis SY212 Whole Genome Sequencing Project.</title>
        <authorList>
            <person name="Suzuki S."/>
            <person name="Endo A."/>
            <person name="Maeno S."/>
            <person name="Shiwa Y."/>
            <person name="Matsutani M."/>
            <person name="Kajikawa A."/>
        </authorList>
    </citation>
    <scope>NUCLEOTIDE SEQUENCE</scope>
    <source>
        <strain evidence="12">SY212</strain>
    </source>
</reference>
<dbReference type="AlphaFoldDB" id="A0A6F9XQ86"/>
<dbReference type="GO" id="GO:0008982">
    <property type="term" value="F:protein-N(PI)-phosphohistidine-sugar phosphotransferase activity"/>
    <property type="evidence" value="ECO:0007669"/>
    <property type="project" value="InterPro"/>
</dbReference>
<evidence type="ECO:0000259" key="10">
    <source>
        <dbReference type="PROSITE" id="PS51096"/>
    </source>
</evidence>
<keyword evidence="8" id="KW-0418">Kinase</keyword>
<keyword evidence="4" id="KW-0597">Phosphoprotein</keyword>
<evidence type="ECO:0000256" key="8">
    <source>
        <dbReference type="ARBA" id="ARBA00022777"/>
    </source>
</evidence>
<evidence type="ECO:0000259" key="11">
    <source>
        <dbReference type="PROSITE" id="PS51101"/>
    </source>
</evidence>
<evidence type="ECO:0000256" key="9">
    <source>
        <dbReference type="SAM" id="MobiDB-lite"/>
    </source>
</evidence>
<name>A0A6F9XQ86_9LACO</name>
<evidence type="ECO:0000256" key="4">
    <source>
        <dbReference type="ARBA" id="ARBA00022553"/>
    </source>
</evidence>
<keyword evidence="5" id="KW-0762">Sugar transport</keyword>
<keyword evidence="6" id="KW-0808">Transferase</keyword>
<dbReference type="GO" id="GO:0016301">
    <property type="term" value="F:kinase activity"/>
    <property type="evidence" value="ECO:0007669"/>
    <property type="project" value="UniProtKB-KW"/>
</dbReference>
<evidence type="ECO:0000256" key="6">
    <source>
        <dbReference type="ARBA" id="ARBA00022679"/>
    </source>
</evidence>
<dbReference type="GO" id="GO:0016020">
    <property type="term" value="C:membrane"/>
    <property type="evidence" value="ECO:0007669"/>
    <property type="project" value="InterPro"/>
</dbReference>
<dbReference type="Gene3D" id="3.40.50.510">
    <property type="entry name" value="Phosphotransferase system, mannose-type IIA component"/>
    <property type="match status" value="1"/>
</dbReference>
<dbReference type="InterPro" id="IPR051471">
    <property type="entry name" value="Bacterial_PTS_sugar_comp"/>
</dbReference>
<feature type="region of interest" description="Disordered" evidence="9">
    <location>
        <begin position="126"/>
        <end position="147"/>
    </location>
</feature>
<dbReference type="Pfam" id="PF03830">
    <property type="entry name" value="PTSIIB_sorb"/>
    <property type="match status" value="1"/>
</dbReference>
<dbReference type="Pfam" id="PF03610">
    <property type="entry name" value="EIIA-man"/>
    <property type="match status" value="1"/>
</dbReference>
<feature type="domain" description="PTS EIIB type-4" evidence="11">
    <location>
        <begin position="153"/>
        <end position="313"/>
    </location>
</feature>
<dbReference type="GO" id="GO:0009401">
    <property type="term" value="P:phosphoenolpyruvate-dependent sugar phosphotransferase system"/>
    <property type="evidence" value="ECO:0007669"/>
    <property type="project" value="UniProtKB-KW"/>
</dbReference>
<dbReference type="PROSITE" id="PS51101">
    <property type="entry name" value="PTS_EIIB_TYPE_4"/>
    <property type="match status" value="1"/>
</dbReference>
<keyword evidence="3" id="KW-0963">Cytoplasm</keyword>
<dbReference type="SUPFAM" id="SSF53062">
    <property type="entry name" value="PTS system fructose IIA component-like"/>
    <property type="match status" value="1"/>
</dbReference>
<protein>
    <submittedName>
        <fullName evidence="12">Mannose/fructose/sorbose-specific PTS system IIAB component</fullName>
    </submittedName>
</protein>
<evidence type="ECO:0000256" key="3">
    <source>
        <dbReference type="ARBA" id="ARBA00022490"/>
    </source>
</evidence>
<evidence type="ECO:0000313" key="12">
    <source>
        <dbReference type="EMBL" id="GET07348.1"/>
    </source>
</evidence>
<keyword evidence="7" id="KW-0598">Phosphotransferase system</keyword>
<feature type="domain" description="PTS EIIA type-4" evidence="10">
    <location>
        <begin position="1"/>
        <end position="122"/>
    </location>
</feature>
<evidence type="ECO:0000256" key="1">
    <source>
        <dbReference type="ARBA" id="ARBA00004496"/>
    </source>
</evidence>
<dbReference type="InterPro" id="IPR036662">
    <property type="entry name" value="PTS_EIIA_man-typ_sf"/>
</dbReference>
<evidence type="ECO:0000256" key="5">
    <source>
        <dbReference type="ARBA" id="ARBA00022597"/>
    </source>
</evidence>
<dbReference type="Proteomes" id="UP000494265">
    <property type="component" value="Unassembled WGS sequence"/>
</dbReference>